<gene>
    <name evidence="2" type="ORF">FMUND_2896</name>
</gene>
<dbReference type="PANTHER" id="PTHR21310:SF55">
    <property type="entry name" value="AMINOGLYCOSIDE PHOSPHOTRANSFERASE DOMAIN-CONTAINING PROTEIN"/>
    <property type="match status" value="1"/>
</dbReference>
<organism evidence="2 3">
    <name type="scientific">Fusarium mundagurra</name>
    <dbReference type="NCBI Taxonomy" id="1567541"/>
    <lineage>
        <taxon>Eukaryota</taxon>
        <taxon>Fungi</taxon>
        <taxon>Dikarya</taxon>
        <taxon>Ascomycota</taxon>
        <taxon>Pezizomycotina</taxon>
        <taxon>Sordariomycetes</taxon>
        <taxon>Hypocreomycetidae</taxon>
        <taxon>Hypocreales</taxon>
        <taxon>Nectriaceae</taxon>
        <taxon>Fusarium</taxon>
        <taxon>Fusarium fujikuroi species complex</taxon>
    </lineage>
</organism>
<dbReference type="Proteomes" id="UP000544331">
    <property type="component" value="Unassembled WGS sequence"/>
</dbReference>
<evidence type="ECO:0000259" key="1">
    <source>
        <dbReference type="Pfam" id="PF01636"/>
    </source>
</evidence>
<dbReference type="PANTHER" id="PTHR21310">
    <property type="entry name" value="AMINOGLYCOSIDE PHOSPHOTRANSFERASE-RELATED-RELATED"/>
    <property type="match status" value="1"/>
</dbReference>
<dbReference type="SUPFAM" id="SSF56112">
    <property type="entry name" value="Protein kinase-like (PK-like)"/>
    <property type="match status" value="1"/>
</dbReference>
<dbReference type="InterPro" id="IPR011009">
    <property type="entry name" value="Kinase-like_dom_sf"/>
</dbReference>
<keyword evidence="3" id="KW-1185">Reference proteome</keyword>
<dbReference type="EMBL" id="JAAOAN010000088">
    <property type="protein sequence ID" value="KAF5722384.1"/>
    <property type="molecule type" value="Genomic_DNA"/>
</dbReference>
<dbReference type="InterPro" id="IPR051678">
    <property type="entry name" value="AGP_Transferase"/>
</dbReference>
<dbReference type="CDD" id="cd05120">
    <property type="entry name" value="APH_ChoK_like"/>
    <property type="match status" value="1"/>
</dbReference>
<dbReference type="AlphaFoldDB" id="A0A8H6DMH2"/>
<name>A0A8H6DMH2_9HYPO</name>
<evidence type="ECO:0000313" key="3">
    <source>
        <dbReference type="Proteomes" id="UP000544331"/>
    </source>
</evidence>
<keyword evidence="2" id="KW-0808">Transferase</keyword>
<accession>A0A8H6DMH2</accession>
<proteinExistence type="predicted"/>
<dbReference type="InterPro" id="IPR002575">
    <property type="entry name" value="Aminoglycoside_PTrfase"/>
</dbReference>
<reference evidence="2 3" key="1">
    <citation type="submission" date="2020-05" db="EMBL/GenBank/DDBJ databases">
        <title>Identification and distribution of gene clusters putatively required for synthesis of sphingolipid metabolism inhibitors in phylogenetically diverse species of the filamentous fungus Fusarium.</title>
        <authorList>
            <person name="Kim H.-S."/>
            <person name="Busman M."/>
            <person name="Brown D.W."/>
            <person name="Divon H."/>
            <person name="Uhlig S."/>
            <person name="Proctor R.H."/>
        </authorList>
    </citation>
    <scope>NUCLEOTIDE SEQUENCE [LARGE SCALE GENOMIC DNA]</scope>
    <source>
        <strain evidence="2 3">NRRL 66235</strain>
    </source>
</reference>
<dbReference type="GO" id="GO:0016301">
    <property type="term" value="F:kinase activity"/>
    <property type="evidence" value="ECO:0007669"/>
    <property type="project" value="UniProtKB-KW"/>
</dbReference>
<feature type="domain" description="Aminoglycoside phosphotransferase" evidence="1">
    <location>
        <begin position="130"/>
        <end position="336"/>
    </location>
</feature>
<dbReference type="OrthoDB" id="2906425at2759"/>
<sequence>MNRPFVNQPIFISSTNIKSDNVHPVTHPINRSRSWTLGNDQGFVSSATDASDSASLISSMSTAIYVPPPDQTASQHEGTSSLAINSTFPRRFMTLVALKTSARFYKHDGPCIPISKSLIVKKGPFVHLTEAATMQFVAANTSIPVPTVHCSFVHKNRAHIVMQRIPGKSIADAWRDLSDADRSSIFAQLRRMFQELRSLTPPPNTGIESCIGGSLRDSRIPRSRPRFGPFKTAQDFHRWLREDFQPDDHPDRVDDQDWKDIKEMIIKQDGSWPPPVFTHGDLNPFNIIVRGGQVVGIIDWEFAGWYPYYWEYTSAWLGNLIRQEWQESLTEFLDAYPVELEMEKTRDRWWGDL</sequence>
<keyword evidence="2" id="KW-0418">Kinase</keyword>
<comment type="caution">
    <text evidence="2">The sequence shown here is derived from an EMBL/GenBank/DDBJ whole genome shotgun (WGS) entry which is preliminary data.</text>
</comment>
<evidence type="ECO:0000313" key="2">
    <source>
        <dbReference type="EMBL" id="KAF5722384.1"/>
    </source>
</evidence>
<protein>
    <submittedName>
        <fullName evidence="2">Serine threonine kinase</fullName>
    </submittedName>
</protein>
<dbReference type="Gene3D" id="3.90.1200.10">
    <property type="match status" value="1"/>
</dbReference>
<dbReference type="Pfam" id="PF01636">
    <property type="entry name" value="APH"/>
    <property type="match status" value="1"/>
</dbReference>